<organism evidence="1 2">
    <name type="scientific">Azospirillum griseum</name>
    <dbReference type="NCBI Taxonomy" id="2496639"/>
    <lineage>
        <taxon>Bacteria</taxon>
        <taxon>Pseudomonadati</taxon>
        <taxon>Pseudomonadota</taxon>
        <taxon>Alphaproteobacteria</taxon>
        <taxon>Rhodospirillales</taxon>
        <taxon>Azospirillaceae</taxon>
        <taxon>Azospirillum</taxon>
    </lineage>
</organism>
<comment type="caution">
    <text evidence="1">The sequence shown here is derived from an EMBL/GenBank/DDBJ whole genome shotgun (WGS) entry which is preliminary data.</text>
</comment>
<reference evidence="1 2" key="1">
    <citation type="submission" date="2018-12" db="EMBL/GenBank/DDBJ databases">
        <authorList>
            <person name="Yang Y."/>
        </authorList>
    </citation>
    <scope>NUCLEOTIDE SEQUENCE [LARGE SCALE GENOMIC DNA]</scope>
    <source>
        <strain evidence="1 2">L-25-5w-1</strain>
    </source>
</reference>
<evidence type="ECO:0000313" key="1">
    <source>
        <dbReference type="EMBL" id="RTR13418.1"/>
    </source>
</evidence>
<dbReference type="Proteomes" id="UP000277007">
    <property type="component" value="Unassembled WGS sequence"/>
</dbReference>
<keyword evidence="2" id="KW-1185">Reference proteome</keyword>
<protein>
    <submittedName>
        <fullName evidence="1">Uncharacterized protein</fullName>
    </submittedName>
</protein>
<sequence>MWCVGEKQKGCKQRCRVARARGGKCRWGLLKARWTPINLANHSCLA</sequence>
<dbReference type="AlphaFoldDB" id="A0A431VA43"/>
<gene>
    <name evidence="1" type="ORF">EJ903_24680</name>
</gene>
<proteinExistence type="predicted"/>
<evidence type="ECO:0000313" key="2">
    <source>
        <dbReference type="Proteomes" id="UP000277007"/>
    </source>
</evidence>
<accession>A0A431VA43</accession>
<name>A0A431VA43_9PROT</name>
<dbReference type="EMBL" id="RXMA01000046">
    <property type="protein sequence ID" value="RTR13418.1"/>
    <property type="molecule type" value="Genomic_DNA"/>
</dbReference>